<evidence type="ECO:0000313" key="1">
    <source>
        <dbReference type="EMBL" id="MBB6626420.1"/>
    </source>
</evidence>
<protein>
    <recommendedName>
        <fullName evidence="3">Peptidase MA-like domain-containing protein</fullName>
    </recommendedName>
</protein>
<reference evidence="1 2" key="1">
    <citation type="submission" date="2020-08" db="EMBL/GenBank/DDBJ databases">
        <authorList>
            <person name="Seo M.-J."/>
        </authorList>
    </citation>
    <scope>NUCLEOTIDE SEQUENCE [LARGE SCALE GENOMIC DNA]</scope>
    <source>
        <strain evidence="1 2">KIGAM211</strain>
    </source>
</reference>
<dbReference type="EMBL" id="JACKXE010000001">
    <property type="protein sequence ID" value="MBB6626420.1"/>
    <property type="molecule type" value="Genomic_DNA"/>
</dbReference>
<name>A0A7X0RFL3_9ACTN</name>
<proteinExistence type="predicted"/>
<gene>
    <name evidence="1" type="ORF">H5V45_03700</name>
</gene>
<evidence type="ECO:0008006" key="3">
    <source>
        <dbReference type="Google" id="ProtNLM"/>
    </source>
</evidence>
<organism evidence="1 2">
    <name type="scientific">Nocardioides luti</name>
    <dbReference type="NCBI Taxonomy" id="2761101"/>
    <lineage>
        <taxon>Bacteria</taxon>
        <taxon>Bacillati</taxon>
        <taxon>Actinomycetota</taxon>
        <taxon>Actinomycetes</taxon>
        <taxon>Propionibacteriales</taxon>
        <taxon>Nocardioidaceae</taxon>
        <taxon>Nocardioides</taxon>
    </lineage>
</organism>
<keyword evidence="2" id="KW-1185">Reference proteome</keyword>
<dbReference type="AlphaFoldDB" id="A0A7X0RFL3"/>
<evidence type="ECO:0000313" key="2">
    <source>
        <dbReference type="Proteomes" id="UP000523955"/>
    </source>
</evidence>
<comment type="caution">
    <text evidence="1">The sequence shown here is derived from an EMBL/GenBank/DDBJ whole genome shotgun (WGS) entry which is preliminary data.</text>
</comment>
<accession>A0A7X0RFL3</accession>
<dbReference type="Proteomes" id="UP000523955">
    <property type="component" value="Unassembled WGS sequence"/>
</dbReference>
<dbReference type="RefSeq" id="WP_185251700.1">
    <property type="nucleotide sequence ID" value="NZ_JACKXE010000001.1"/>
</dbReference>
<sequence length="402" mass="42562">MAGLSLSLLVVVGLVAWRVVDDRPYVARPPQSRGVQAQPALAAQTLGRLQEAVDRRDPAAARALAPSGDDAAADLLAGIVTNAEALHLRDFTVRYVDEESAVSDAGAWTASVDVTWAFGGFDTAPADTEVLFHFVAGDGAVGLTGVGGGDDRSPLWLSGPLQVRRTPTTLVLVDGSRGTADGYARRADAAVPVVRRVVTDWRPRLVVEVPRTGAGLDRVLDAEPEQYANIAAVTTTADGSLAPDAPVHVFVNPDVFAQLQPEGAQVVMSHEATHVATDAALSSMPLWLLEGFADYVALRDVRLPIGTTAGQIIRQVRRDGPPGHLPGAAEFDTTTTHLGASYEAAWIACRVLADRGGERALVRLYDRVDDGTPLGRALETGFGLSVRSFTRAWQDRLSDLAA</sequence>